<feature type="transmembrane region" description="Helical" evidence="6">
    <location>
        <begin position="167"/>
        <end position="192"/>
    </location>
</feature>
<dbReference type="Pfam" id="PF07690">
    <property type="entry name" value="MFS_1"/>
    <property type="match status" value="1"/>
</dbReference>
<dbReference type="SUPFAM" id="SSF103473">
    <property type="entry name" value="MFS general substrate transporter"/>
    <property type="match status" value="1"/>
</dbReference>
<feature type="transmembrane region" description="Helical" evidence="6">
    <location>
        <begin position="347"/>
        <end position="368"/>
    </location>
</feature>
<evidence type="ECO:0000256" key="4">
    <source>
        <dbReference type="ARBA" id="ARBA00023136"/>
    </source>
</evidence>
<feature type="transmembrane region" description="Helical" evidence="6">
    <location>
        <begin position="474"/>
        <end position="494"/>
    </location>
</feature>
<dbReference type="EMBL" id="ML978121">
    <property type="protein sequence ID" value="KAF2105118.1"/>
    <property type="molecule type" value="Genomic_DNA"/>
</dbReference>
<proteinExistence type="predicted"/>
<feature type="transmembrane region" description="Helical" evidence="6">
    <location>
        <begin position="143"/>
        <end position="161"/>
    </location>
</feature>
<accession>A0A9P4MBG8</accession>
<feature type="compositionally biased region" description="Low complexity" evidence="5">
    <location>
        <begin position="23"/>
        <end position="50"/>
    </location>
</feature>
<keyword evidence="9" id="KW-1185">Reference proteome</keyword>
<sequence length="539" mass="57864">MYQHITPSKSPDDISIIPLQPQSDSKPPDSLSEKSSLSFTSLPSSRYDTPLPEPPPDPVATPATTGPGFSKLHEVAFIINVCLAQFLSLAALSQTVAPLPIIGNYFNVSDPGTLSWFTAAFSLTVGTFILPSGRLGDMFGHKIVFMFGWGWLSVWSIVTGFSYSSGVIMLSICRAVQGIGPALIVPNAMALIGRTYPVGMKRSLILSCFGAAGPTGFVVGAAISSTFAQLIWWPWSFWALAIISIFVLLISSFILPSKDQIASLAPASQGPPKPPAKFDYLGSFTGVSGLVLFNFALNQAPIAGWSAPYILNMFYLGTILLIAFVIVEFRFAQQPLIPLHGLQKEAWFTLVCIACGWGSHGIWIYYFYLFLENVRGHSALLATAQIAPVAISGAAFALSTGYLLKKMNAAWVMFIAMFCFTAGTVLLATAPVGQTYWLQTFLSIIITPGGMNLSFPAGMILLSNAMPREHQGIAASFVSTIVNYSISCGLGLAATIVVEASDHGTKALHDYQEALYFGIGLSGLGLIISVFFVWQSRNA</sequence>
<protein>
    <submittedName>
        <fullName evidence="8">YOR378W-like protein</fullName>
    </submittedName>
</protein>
<evidence type="ECO:0000256" key="2">
    <source>
        <dbReference type="ARBA" id="ARBA00022692"/>
    </source>
</evidence>
<feature type="transmembrane region" description="Helical" evidence="6">
    <location>
        <begin position="278"/>
        <end position="297"/>
    </location>
</feature>
<gene>
    <name evidence="8" type="ORF">NA57DRAFT_31067</name>
</gene>
<evidence type="ECO:0000256" key="3">
    <source>
        <dbReference type="ARBA" id="ARBA00022989"/>
    </source>
</evidence>
<feature type="transmembrane region" description="Helical" evidence="6">
    <location>
        <begin position="514"/>
        <end position="534"/>
    </location>
</feature>
<organism evidence="8 9">
    <name type="scientific">Rhizodiscina lignyota</name>
    <dbReference type="NCBI Taxonomy" id="1504668"/>
    <lineage>
        <taxon>Eukaryota</taxon>
        <taxon>Fungi</taxon>
        <taxon>Dikarya</taxon>
        <taxon>Ascomycota</taxon>
        <taxon>Pezizomycotina</taxon>
        <taxon>Dothideomycetes</taxon>
        <taxon>Pleosporomycetidae</taxon>
        <taxon>Aulographales</taxon>
        <taxon>Rhizodiscinaceae</taxon>
        <taxon>Rhizodiscina</taxon>
    </lineage>
</organism>
<feature type="transmembrane region" description="Helical" evidence="6">
    <location>
        <begin position="235"/>
        <end position="257"/>
    </location>
</feature>
<dbReference type="CDD" id="cd17476">
    <property type="entry name" value="MFS_Amf1_MDR_like"/>
    <property type="match status" value="1"/>
</dbReference>
<feature type="domain" description="Major facilitator superfamily (MFS) profile" evidence="7">
    <location>
        <begin position="77"/>
        <end position="537"/>
    </location>
</feature>
<feature type="transmembrane region" description="Helical" evidence="6">
    <location>
        <begin position="411"/>
        <end position="430"/>
    </location>
</feature>
<dbReference type="PANTHER" id="PTHR42718:SF1">
    <property type="entry name" value="LOW AFFINITY AMMONIUM TRANSPORTER"/>
    <property type="match status" value="1"/>
</dbReference>
<dbReference type="AlphaFoldDB" id="A0A9P4MBG8"/>
<dbReference type="PROSITE" id="PS50850">
    <property type="entry name" value="MFS"/>
    <property type="match status" value="1"/>
</dbReference>
<dbReference type="InterPro" id="IPR036259">
    <property type="entry name" value="MFS_trans_sf"/>
</dbReference>
<evidence type="ECO:0000256" key="5">
    <source>
        <dbReference type="SAM" id="MobiDB-lite"/>
    </source>
</evidence>
<dbReference type="InterPro" id="IPR011701">
    <property type="entry name" value="MFS"/>
</dbReference>
<feature type="transmembrane region" description="Helical" evidence="6">
    <location>
        <begin position="309"/>
        <end position="327"/>
    </location>
</feature>
<dbReference type="OrthoDB" id="2428527at2759"/>
<evidence type="ECO:0000313" key="8">
    <source>
        <dbReference type="EMBL" id="KAF2105118.1"/>
    </source>
</evidence>
<evidence type="ECO:0000313" key="9">
    <source>
        <dbReference type="Proteomes" id="UP000799772"/>
    </source>
</evidence>
<dbReference type="Proteomes" id="UP000799772">
    <property type="component" value="Unassembled WGS sequence"/>
</dbReference>
<keyword evidence="3 6" id="KW-1133">Transmembrane helix</keyword>
<name>A0A9P4MBG8_9PEZI</name>
<feature type="transmembrane region" description="Helical" evidence="6">
    <location>
        <begin position="204"/>
        <end position="223"/>
    </location>
</feature>
<dbReference type="GO" id="GO:0022857">
    <property type="term" value="F:transmembrane transporter activity"/>
    <property type="evidence" value="ECO:0007669"/>
    <property type="project" value="InterPro"/>
</dbReference>
<evidence type="ECO:0000259" key="7">
    <source>
        <dbReference type="PROSITE" id="PS50850"/>
    </source>
</evidence>
<feature type="transmembrane region" description="Helical" evidence="6">
    <location>
        <begin position="380"/>
        <end position="404"/>
    </location>
</feature>
<dbReference type="Gene3D" id="1.20.1250.20">
    <property type="entry name" value="MFS general substrate transporter like domains"/>
    <property type="match status" value="2"/>
</dbReference>
<feature type="transmembrane region" description="Helical" evidence="6">
    <location>
        <begin position="75"/>
        <end position="93"/>
    </location>
</feature>
<feature type="region of interest" description="Disordered" evidence="5">
    <location>
        <begin position="1"/>
        <end position="65"/>
    </location>
</feature>
<evidence type="ECO:0000256" key="1">
    <source>
        <dbReference type="ARBA" id="ARBA00004141"/>
    </source>
</evidence>
<reference evidence="8" key="1">
    <citation type="journal article" date="2020" name="Stud. Mycol.">
        <title>101 Dothideomycetes genomes: a test case for predicting lifestyles and emergence of pathogens.</title>
        <authorList>
            <person name="Haridas S."/>
            <person name="Albert R."/>
            <person name="Binder M."/>
            <person name="Bloem J."/>
            <person name="Labutti K."/>
            <person name="Salamov A."/>
            <person name="Andreopoulos B."/>
            <person name="Baker S."/>
            <person name="Barry K."/>
            <person name="Bills G."/>
            <person name="Bluhm B."/>
            <person name="Cannon C."/>
            <person name="Castanera R."/>
            <person name="Culley D."/>
            <person name="Daum C."/>
            <person name="Ezra D."/>
            <person name="Gonzalez J."/>
            <person name="Henrissat B."/>
            <person name="Kuo A."/>
            <person name="Liang C."/>
            <person name="Lipzen A."/>
            <person name="Lutzoni F."/>
            <person name="Magnuson J."/>
            <person name="Mondo S."/>
            <person name="Nolan M."/>
            <person name="Ohm R."/>
            <person name="Pangilinan J."/>
            <person name="Park H.-J."/>
            <person name="Ramirez L."/>
            <person name="Alfaro M."/>
            <person name="Sun H."/>
            <person name="Tritt A."/>
            <person name="Yoshinaga Y."/>
            <person name="Zwiers L.-H."/>
            <person name="Turgeon B."/>
            <person name="Goodwin S."/>
            <person name="Spatafora J."/>
            <person name="Crous P."/>
            <person name="Grigoriev I."/>
        </authorList>
    </citation>
    <scope>NUCLEOTIDE SEQUENCE</scope>
    <source>
        <strain evidence="8">CBS 133067</strain>
    </source>
</reference>
<keyword evidence="2 6" id="KW-0812">Transmembrane</keyword>
<dbReference type="PANTHER" id="PTHR42718">
    <property type="entry name" value="MAJOR FACILITATOR SUPERFAMILY MULTIDRUG TRANSPORTER MFSC"/>
    <property type="match status" value="1"/>
</dbReference>
<comment type="subcellular location">
    <subcellularLocation>
        <location evidence="1">Membrane</location>
        <topology evidence="1">Multi-pass membrane protein</topology>
    </subcellularLocation>
</comment>
<feature type="transmembrane region" description="Helical" evidence="6">
    <location>
        <begin position="436"/>
        <end position="462"/>
    </location>
</feature>
<dbReference type="GO" id="GO:0016020">
    <property type="term" value="C:membrane"/>
    <property type="evidence" value="ECO:0007669"/>
    <property type="project" value="UniProtKB-SubCell"/>
</dbReference>
<comment type="caution">
    <text evidence="8">The sequence shown here is derived from an EMBL/GenBank/DDBJ whole genome shotgun (WGS) entry which is preliminary data.</text>
</comment>
<evidence type="ECO:0000256" key="6">
    <source>
        <dbReference type="SAM" id="Phobius"/>
    </source>
</evidence>
<keyword evidence="4 6" id="KW-0472">Membrane</keyword>
<dbReference type="InterPro" id="IPR020846">
    <property type="entry name" value="MFS_dom"/>
</dbReference>
<feature type="transmembrane region" description="Helical" evidence="6">
    <location>
        <begin position="113"/>
        <end position="131"/>
    </location>
</feature>